<gene>
    <name evidence="10" type="primary">NCKAP1</name>
</gene>
<dbReference type="GeneTree" id="ENSGT00390000016619"/>
<evidence type="ECO:0000256" key="2">
    <source>
        <dbReference type="ARBA" id="ARBA00022692"/>
    </source>
</evidence>
<dbReference type="GO" id="GO:0031209">
    <property type="term" value="C:SCAR complex"/>
    <property type="evidence" value="ECO:0007669"/>
    <property type="project" value="TreeGrafter"/>
</dbReference>
<evidence type="ECO:0000256" key="4">
    <source>
        <dbReference type="ARBA" id="ARBA00023136"/>
    </source>
</evidence>
<dbReference type="GO" id="GO:0030031">
    <property type="term" value="P:cell projection assembly"/>
    <property type="evidence" value="ECO:0007669"/>
    <property type="project" value="TreeGrafter"/>
</dbReference>
<evidence type="ECO:0000256" key="1">
    <source>
        <dbReference type="ARBA" id="ARBA00022475"/>
    </source>
</evidence>
<evidence type="ECO:0000256" key="7">
    <source>
        <dbReference type="ARBA" id="ARBA00037947"/>
    </source>
</evidence>
<reference evidence="10" key="2">
    <citation type="submission" date="2025-09" db="UniProtKB">
        <authorList>
            <consortium name="Ensembl"/>
        </authorList>
    </citation>
    <scope>IDENTIFICATION</scope>
</reference>
<name>A0A7M4F3M2_CROPO</name>
<dbReference type="PANTHER" id="PTHR12093">
    <property type="entry name" value="NCK-ASSOCIATED PROTEIN 1"/>
    <property type="match status" value="1"/>
</dbReference>
<dbReference type="AlphaFoldDB" id="A0A7M4F3M2"/>
<sequence>MPCEYLSLDAMEKWIIFGFILCHGILNSDATALNLWKLALQSSSCLALFRDEVFHIHKAAEDLFVNIRGYNKRINDIRECKEAAVSHAGSMHRERRKFLRSALKELATVLSDQPGLLGPKALFVFMALSFARDEIIWLLRHADNMPKKSADDFIDKHIAELIFYMEELRAHVRKYGPVMQRYYVQYLSGFDAVVLNELVQNLSVCPEDESIIMSSFVNTMTSLSVKQVEDGEVFDFRGMRLDWFRLQAYTSVSKASLSLADHRELGKMMNTIIFHTKMVDSLVEMLVETSDLSIFCFYSRAFEKMFQQCLELPSQSRYSIAFPLLCTHFMSCTHELCPEELLPKHCAKTISQAVNKKSKKQTGKKGEPEREKPGVESMRKNRLVVTNLDKLHTALSELCFSINYVPNMVVWEHTFTPREYLTSHLEIRFTKSIVGMTMYNQATQEIAKPSELLTSVRAYMTVLQSIENYVQIDITRVFNNVLLQQTQHLDSHGEPTITSLYTNWYLETLLRQVSNGHIAYFPAMKAFVNLPTENELTFNAEEYSDISEMRALSELLGPYGMKFLSESLMWHISSQVAELKKLVVENVEVLTQMRTSFDKPDQMAALFKRLSSVDSVLKRMTIIGVILSFRSLAQEALRDVLSYHIPFLVSSIEDFKDHIPRETDMKVAMNVYELSSAAGLPCEIDPALVVALSSQKSGHCNNIHCLAKAINQIAAALFTIHKGSIEDRLKEFLALASSSLLKIGQETDKTTTRNRESVYLLLDMIVQESPFLTMDLLESCFPYVLLRNAYHAVYKQSVTSSA</sequence>
<evidence type="ECO:0000256" key="5">
    <source>
        <dbReference type="ARBA" id="ARBA00023273"/>
    </source>
</evidence>
<keyword evidence="5" id="KW-0966">Cell projection</keyword>
<evidence type="ECO:0000256" key="8">
    <source>
        <dbReference type="ARBA" id="ARBA00039689"/>
    </source>
</evidence>
<protein>
    <recommendedName>
        <fullName evidence="8">Nck-associated protein 1</fullName>
    </recommendedName>
</protein>
<proteinExistence type="inferred from homology"/>
<keyword evidence="1" id="KW-1003">Cell membrane</keyword>
<dbReference type="GO" id="GO:0048812">
    <property type="term" value="P:neuron projection morphogenesis"/>
    <property type="evidence" value="ECO:0007669"/>
    <property type="project" value="TreeGrafter"/>
</dbReference>
<evidence type="ECO:0000256" key="3">
    <source>
        <dbReference type="ARBA" id="ARBA00022989"/>
    </source>
</evidence>
<comment type="subcellular location">
    <subcellularLocation>
        <location evidence="6">Cell projection</location>
        <location evidence="6">Lamellipodium membrane</location>
        <topology evidence="6">Single-pass membrane protein</topology>
        <orientation evidence="6">Cytoplasmic side</orientation>
    </subcellularLocation>
</comment>
<keyword evidence="2" id="KW-0812">Transmembrane</keyword>
<feature type="region of interest" description="Disordered" evidence="9">
    <location>
        <begin position="357"/>
        <end position="378"/>
    </location>
</feature>
<dbReference type="Ensembl" id="ENSCPRT00005022431.1">
    <property type="protein sequence ID" value="ENSCPRP00005019164.1"/>
    <property type="gene ID" value="ENSCPRG00005012620.1"/>
</dbReference>
<evidence type="ECO:0000313" key="11">
    <source>
        <dbReference type="Proteomes" id="UP000594220"/>
    </source>
</evidence>
<evidence type="ECO:0000256" key="6">
    <source>
        <dbReference type="ARBA" id="ARBA00037839"/>
    </source>
</evidence>
<dbReference type="GO" id="GO:0016477">
    <property type="term" value="P:cell migration"/>
    <property type="evidence" value="ECO:0007669"/>
    <property type="project" value="TreeGrafter"/>
</dbReference>
<organism evidence="10 11">
    <name type="scientific">Crocodylus porosus</name>
    <name type="common">Saltwater crocodile</name>
    <name type="synonym">Estuarine crocodile</name>
    <dbReference type="NCBI Taxonomy" id="8502"/>
    <lineage>
        <taxon>Eukaryota</taxon>
        <taxon>Metazoa</taxon>
        <taxon>Chordata</taxon>
        <taxon>Craniata</taxon>
        <taxon>Vertebrata</taxon>
        <taxon>Euteleostomi</taxon>
        <taxon>Archelosauria</taxon>
        <taxon>Archosauria</taxon>
        <taxon>Crocodylia</taxon>
        <taxon>Longirostres</taxon>
        <taxon>Crocodylidae</taxon>
        <taxon>Crocodylus</taxon>
    </lineage>
</organism>
<dbReference type="Proteomes" id="UP000594220">
    <property type="component" value="Unplaced"/>
</dbReference>
<dbReference type="GO" id="GO:0031258">
    <property type="term" value="C:lamellipodium membrane"/>
    <property type="evidence" value="ECO:0007669"/>
    <property type="project" value="UniProtKB-SubCell"/>
</dbReference>
<comment type="similarity">
    <text evidence="7">Belongs to the HEM-1/HEM-2 family.</text>
</comment>
<dbReference type="GO" id="GO:0030866">
    <property type="term" value="P:cortical actin cytoskeleton organization"/>
    <property type="evidence" value="ECO:0007669"/>
    <property type="project" value="TreeGrafter"/>
</dbReference>
<keyword evidence="4" id="KW-0472">Membrane</keyword>
<accession>A0A7M4F3M2</accession>
<evidence type="ECO:0000313" key="10">
    <source>
        <dbReference type="Ensembl" id="ENSCPRP00005019164.1"/>
    </source>
</evidence>
<feature type="compositionally biased region" description="Basic and acidic residues" evidence="9">
    <location>
        <begin position="364"/>
        <end position="378"/>
    </location>
</feature>
<evidence type="ECO:0000256" key="9">
    <source>
        <dbReference type="SAM" id="MobiDB-lite"/>
    </source>
</evidence>
<keyword evidence="3" id="KW-1133">Transmembrane helix</keyword>
<dbReference type="Pfam" id="PF09735">
    <property type="entry name" value="Nckap1"/>
    <property type="match status" value="2"/>
</dbReference>
<keyword evidence="11" id="KW-1185">Reference proteome</keyword>
<reference evidence="10" key="1">
    <citation type="submission" date="2025-08" db="UniProtKB">
        <authorList>
            <consortium name="Ensembl"/>
        </authorList>
    </citation>
    <scope>IDENTIFICATION</scope>
</reference>
<dbReference type="PANTHER" id="PTHR12093:SF11">
    <property type="entry name" value="NCK-ASSOCIATED PROTEIN 1"/>
    <property type="match status" value="1"/>
</dbReference>
<dbReference type="InterPro" id="IPR019137">
    <property type="entry name" value="Nck-associated_protein-1"/>
</dbReference>